<gene>
    <name evidence="1" type="primary">GLEAN_01514</name>
    <name evidence="1" type="ORF">TcasGA2_TC001514</name>
</gene>
<organism evidence="1 2">
    <name type="scientific">Tribolium castaneum</name>
    <name type="common">Red flour beetle</name>
    <dbReference type="NCBI Taxonomy" id="7070"/>
    <lineage>
        <taxon>Eukaryota</taxon>
        <taxon>Metazoa</taxon>
        <taxon>Ecdysozoa</taxon>
        <taxon>Arthropoda</taxon>
        <taxon>Hexapoda</taxon>
        <taxon>Insecta</taxon>
        <taxon>Pterygota</taxon>
        <taxon>Neoptera</taxon>
        <taxon>Endopterygota</taxon>
        <taxon>Coleoptera</taxon>
        <taxon>Polyphaga</taxon>
        <taxon>Cucujiformia</taxon>
        <taxon>Tenebrionidae</taxon>
        <taxon>Tenebrionidae incertae sedis</taxon>
        <taxon>Tribolium</taxon>
    </lineage>
</organism>
<dbReference type="EMBL" id="KQ971379">
    <property type="protein sequence ID" value="EFA13244.1"/>
    <property type="molecule type" value="Genomic_DNA"/>
</dbReference>
<dbReference type="Proteomes" id="UP000007266">
    <property type="component" value="Linkage group 10"/>
</dbReference>
<name>D7EI62_TRICA</name>
<reference evidence="1 2" key="1">
    <citation type="journal article" date="2008" name="Nature">
        <title>The genome of the model beetle and pest Tribolium castaneum.</title>
        <authorList>
            <consortium name="Tribolium Genome Sequencing Consortium"/>
            <person name="Richards S."/>
            <person name="Gibbs R.A."/>
            <person name="Weinstock G.M."/>
            <person name="Brown S.J."/>
            <person name="Denell R."/>
            <person name="Beeman R.W."/>
            <person name="Gibbs R."/>
            <person name="Beeman R.W."/>
            <person name="Brown S.J."/>
            <person name="Bucher G."/>
            <person name="Friedrich M."/>
            <person name="Grimmelikhuijzen C.J."/>
            <person name="Klingler M."/>
            <person name="Lorenzen M."/>
            <person name="Richards S."/>
            <person name="Roth S."/>
            <person name="Schroder R."/>
            <person name="Tautz D."/>
            <person name="Zdobnov E.M."/>
            <person name="Muzny D."/>
            <person name="Gibbs R.A."/>
            <person name="Weinstock G.M."/>
            <person name="Attaway T."/>
            <person name="Bell S."/>
            <person name="Buhay C.J."/>
            <person name="Chandrabose M.N."/>
            <person name="Chavez D."/>
            <person name="Clerk-Blankenburg K.P."/>
            <person name="Cree A."/>
            <person name="Dao M."/>
            <person name="Davis C."/>
            <person name="Chacko J."/>
            <person name="Dinh H."/>
            <person name="Dugan-Rocha S."/>
            <person name="Fowler G."/>
            <person name="Garner T.T."/>
            <person name="Garnes J."/>
            <person name="Gnirke A."/>
            <person name="Hawes A."/>
            <person name="Hernandez J."/>
            <person name="Hines S."/>
            <person name="Holder M."/>
            <person name="Hume J."/>
            <person name="Jhangiani S.N."/>
            <person name="Joshi V."/>
            <person name="Khan Z.M."/>
            <person name="Jackson L."/>
            <person name="Kovar C."/>
            <person name="Kowis A."/>
            <person name="Lee S."/>
            <person name="Lewis L.R."/>
            <person name="Margolis J."/>
            <person name="Morgan M."/>
            <person name="Nazareth L.V."/>
            <person name="Nguyen N."/>
            <person name="Okwuonu G."/>
            <person name="Parker D."/>
            <person name="Richards S."/>
            <person name="Ruiz S.J."/>
            <person name="Santibanez J."/>
            <person name="Savard J."/>
            <person name="Scherer S.E."/>
            <person name="Schneider B."/>
            <person name="Sodergren E."/>
            <person name="Tautz D."/>
            <person name="Vattahil S."/>
            <person name="Villasana D."/>
            <person name="White C.S."/>
            <person name="Wright R."/>
            <person name="Park Y."/>
            <person name="Beeman R.W."/>
            <person name="Lord J."/>
            <person name="Oppert B."/>
            <person name="Lorenzen M."/>
            <person name="Brown S."/>
            <person name="Wang L."/>
            <person name="Savard J."/>
            <person name="Tautz D."/>
            <person name="Richards S."/>
            <person name="Weinstock G."/>
            <person name="Gibbs R.A."/>
            <person name="Liu Y."/>
            <person name="Worley K."/>
            <person name="Weinstock G."/>
            <person name="Elsik C.G."/>
            <person name="Reese J.T."/>
            <person name="Elhaik E."/>
            <person name="Landan G."/>
            <person name="Graur D."/>
            <person name="Arensburger P."/>
            <person name="Atkinson P."/>
            <person name="Beeman R.W."/>
            <person name="Beidler J."/>
            <person name="Brown S.J."/>
            <person name="Demuth J.P."/>
            <person name="Drury D.W."/>
            <person name="Du Y.Z."/>
            <person name="Fujiwara H."/>
            <person name="Lorenzen M."/>
            <person name="Maselli V."/>
            <person name="Osanai M."/>
            <person name="Park Y."/>
            <person name="Robertson H.M."/>
            <person name="Tu Z."/>
            <person name="Wang J.J."/>
            <person name="Wang S."/>
            <person name="Richards S."/>
            <person name="Song H."/>
            <person name="Zhang L."/>
            <person name="Sodergren E."/>
            <person name="Werner D."/>
            <person name="Stanke M."/>
            <person name="Morgenstern B."/>
            <person name="Solovyev V."/>
            <person name="Kosarev P."/>
            <person name="Brown G."/>
            <person name="Chen H.C."/>
            <person name="Ermolaeva O."/>
            <person name="Hlavina W."/>
            <person name="Kapustin Y."/>
            <person name="Kiryutin B."/>
            <person name="Kitts P."/>
            <person name="Maglott D."/>
            <person name="Pruitt K."/>
            <person name="Sapojnikov V."/>
            <person name="Souvorov A."/>
            <person name="Mackey A.J."/>
            <person name="Waterhouse R.M."/>
            <person name="Wyder S."/>
            <person name="Zdobnov E.M."/>
            <person name="Zdobnov E.M."/>
            <person name="Wyder S."/>
            <person name="Kriventseva E.V."/>
            <person name="Kadowaki T."/>
            <person name="Bork P."/>
            <person name="Aranda M."/>
            <person name="Bao R."/>
            <person name="Beermann A."/>
            <person name="Berns N."/>
            <person name="Bolognesi R."/>
            <person name="Bonneton F."/>
            <person name="Bopp D."/>
            <person name="Brown S.J."/>
            <person name="Bucher G."/>
            <person name="Butts T."/>
            <person name="Chaumot A."/>
            <person name="Denell R.E."/>
            <person name="Ferrier D.E."/>
            <person name="Friedrich M."/>
            <person name="Gordon C.M."/>
            <person name="Jindra M."/>
            <person name="Klingler M."/>
            <person name="Lan Q."/>
            <person name="Lattorff H.M."/>
            <person name="Laudet V."/>
            <person name="von Levetsow C."/>
            <person name="Liu Z."/>
            <person name="Lutz R."/>
            <person name="Lynch J.A."/>
            <person name="da Fonseca R.N."/>
            <person name="Posnien N."/>
            <person name="Reuter R."/>
            <person name="Roth S."/>
            <person name="Savard J."/>
            <person name="Schinko J.B."/>
            <person name="Schmitt C."/>
            <person name="Schoppmeier M."/>
            <person name="Schroder R."/>
            <person name="Shippy T.D."/>
            <person name="Simonnet F."/>
            <person name="Marques-Souza H."/>
            <person name="Tautz D."/>
            <person name="Tomoyasu Y."/>
            <person name="Trauner J."/>
            <person name="Van der Zee M."/>
            <person name="Vervoort M."/>
            <person name="Wittkopp N."/>
            <person name="Wimmer E.A."/>
            <person name="Yang X."/>
            <person name="Jones A.K."/>
            <person name="Sattelle D.B."/>
            <person name="Ebert P.R."/>
            <person name="Nelson D."/>
            <person name="Scott J.G."/>
            <person name="Beeman R.W."/>
            <person name="Muthukrishnan S."/>
            <person name="Kramer K.J."/>
            <person name="Arakane Y."/>
            <person name="Beeman R.W."/>
            <person name="Zhu Q."/>
            <person name="Hogenkamp D."/>
            <person name="Dixit R."/>
            <person name="Oppert B."/>
            <person name="Jiang H."/>
            <person name="Zou Z."/>
            <person name="Marshall J."/>
            <person name="Elpidina E."/>
            <person name="Vinokurov K."/>
            <person name="Oppert C."/>
            <person name="Zou Z."/>
            <person name="Evans J."/>
            <person name="Lu Z."/>
            <person name="Zhao P."/>
            <person name="Sumathipala N."/>
            <person name="Altincicek B."/>
            <person name="Vilcinskas A."/>
            <person name="Williams M."/>
            <person name="Hultmark D."/>
            <person name="Hetru C."/>
            <person name="Jiang H."/>
            <person name="Grimmelikhuijzen C.J."/>
            <person name="Hauser F."/>
            <person name="Cazzamali G."/>
            <person name="Williamson M."/>
            <person name="Park Y."/>
            <person name="Li B."/>
            <person name="Tanaka Y."/>
            <person name="Predel R."/>
            <person name="Neupert S."/>
            <person name="Schachtner J."/>
            <person name="Verleyen P."/>
            <person name="Raible F."/>
            <person name="Bork P."/>
            <person name="Friedrich M."/>
            <person name="Walden K.K."/>
            <person name="Robertson H.M."/>
            <person name="Angeli S."/>
            <person name="Foret S."/>
            <person name="Bucher G."/>
            <person name="Schuetz S."/>
            <person name="Maleszka R."/>
            <person name="Wimmer E.A."/>
            <person name="Beeman R.W."/>
            <person name="Lorenzen M."/>
            <person name="Tomoyasu Y."/>
            <person name="Miller S.C."/>
            <person name="Grossmann D."/>
            <person name="Bucher G."/>
        </authorList>
    </citation>
    <scope>NUCLEOTIDE SEQUENCE [LARGE SCALE GENOMIC DNA]</scope>
    <source>
        <strain evidence="1 2">Georgia GA2</strain>
    </source>
</reference>
<keyword evidence="2" id="KW-1185">Reference proteome</keyword>
<reference evidence="1 2" key="2">
    <citation type="journal article" date="2010" name="Nucleic Acids Res.">
        <title>BeetleBase in 2010: revisions to provide comprehensive genomic information for Tribolium castaneum.</title>
        <authorList>
            <person name="Kim H.S."/>
            <person name="Murphy T."/>
            <person name="Xia J."/>
            <person name="Caragea D."/>
            <person name="Park Y."/>
            <person name="Beeman R.W."/>
            <person name="Lorenzen M.D."/>
            <person name="Butcher S."/>
            <person name="Manak J.R."/>
            <person name="Brown S.J."/>
        </authorList>
    </citation>
    <scope>GENOME REANNOTATION</scope>
    <source>
        <strain evidence="1 2">Georgia GA2</strain>
    </source>
</reference>
<proteinExistence type="predicted"/>
<dbReference type="InParanoid" id="D7EI62"/>
<accession>D7EI62</accession>
<evidence type="ECO:0000313" key="2">
    <source>
        <dbReference type="Proteomes" id="UP000007266"/>
    </source>
</evidence>
<sequence>MLVCTDNNVKYCSWKAELFLMRQCRLAFAFFNLYGRFDISLRNKVTYENSSGKTNFEFRLLAKLFNLTAARSHLIYRWHRVHSLTTLFWNSMTGDTRECIDGSIRTRGTCCVRGRLISGT</sequence>
<evidence type="ECO:0000313" key="1">
    <source>
        <dbReference type="EMBL" id="EFA13244.1"/>
    </source>
</evidence>
<dbReference type="AlphaFoldDB" id="D7EI62"/>
<dbReference type="HOGENOM" id="CLU_2052632_0_0_1"/>
<protein>
    <submittedName>
        <fullName evidence="1">Uncharacterized protein</fullName>
    </submittedName>
</protein>